<gene>
    <name evidence="1" type="ORF">L1987_34884</name>
</gene>
<reference evidence="1 2" key="2">
    <citation type="journal article" date="2022" name="Mol. Ecol. Resour.">
        <title>The genomes of chicory, endive, great burdock and yacon provide insights into Asteraceae paleo-polyploidization history and plant inulin production.</title>
        <authorList>
            <person name="Fan W."/>
            <person name="Wang S."/>
            <person name="Wang H."/>
            <person name="Wang A."/>
            <person name="Jiang F."/>
            <person name="Liu H."/>
            <person name="Zhao H."/>
            <person name="Xu D."/>
            <person name="Zhang Y."/>
        </authorList>
    </citation>
    <scope>NUCLEOTIDE SEQUENCE [LARGE SCALE GENOMIC DNA]</scope>
    <source>
        <strain evidence="2">cv. Yunnan</strain>
        <tissue evidence="1">Leaves</tissue>
    </source>
</reference>
<dbReference type="Proteomes" id="UP001056120">
    <property type="component" value="Linkage Group LG11"/>
</dbReference>
<organism evidence="1 2">
    <name type="scientific">Smallanthus sonchifolius</name>
    <dbReference type="NCBI Taxonomy" id="185202"/>
    <lineage>
        <taxon>Eukaryota</taxon>
        <taxon>Viridiplantae</taxon>
        <taxon>Streptophyta</taxon>
        <taxon>Embryophyta</taxon>
        <taxon>Tracheophyta</taxon>
        <taxon>Spermatophyta</taxon>
        <taxon>Magnoliopsida</taxon>
        <taxon>eudicotyledons</taxon>
        <taxon>Gunneridae</taxon>
        <taxon>Pentapetalae</taxon>
        <taxon>asterids</taxon>
        <taxon>campanulids</taxon>
        <taxon>Asterales</taxon>
        <taxon>Asteraceae</taxon>
        <taxon>Asteroideae</taxon>
        <taxon>Heliantheae alliance</taxon>
        <taxon>Millerieae</taxon>
        <taxon>Smallanthus</taxon>
    </lineage>
</organism>
<sequence>MALPASHLNMRARLRRYHILSRRRGFAQSHSNPGMARPASYSNPGARLRQHHIQIRGTAMPASYSNPGARLRQGLSYSEILVRHAILFVSEPGLNRDSWSLKWEFEIANDSPGPGTESSLSCYLKYELWS</sequence>
<keyword evidence="2" id="KW-1185">Reference proteome</keyword>
<evidence type="ECO:0000313" key="1">
    <source>
        <dbReference type="EMBL" id="KAI3799585.1"/>
    </source>
</evidence>
<name>A0ACB9HWH7_9ASTR</name>
<comment type="caution">
    <text evidence="1">The sequence shown here is derived from an EMBL/GenBank/DDBJ whole genome shotgun (WGS) entry which is preliminary data.</text>
</comment>
<dbReference type="EMBL" id="CM042028">
    <property type="protein sequence ID" value="KAI3799585.1"/>
    <property type="molecule type" value="Genomic_DNA"/>
</dbReference>
<evidence type="ECO:0000313" key="2">
    <source>
        <dbReference type="Proteomes" id="UP001056120"/>
    </source>
</evidence>
<protein>
    <submittedName>
        <fullName evidence="1">Uncharacterized protein</fullName>
    </submittedName>
</protein>
<proteinExistence type="predicted"/>
<reference evidence="2" key="1">
    <citation type="journal article" date="2022" name="Mol. Ecol. Resour.">
        <title>The genomes of chicory, endive, great burdock and yacon provide insights into Asteraceae palaeo-polyploidization history and plant inulin production.</title>
        <authorList>
            <person name="Fan W."/>
            <person name="Wang S."/>
            <person name="Wang H."/>
            <person name="Wang A."/>
            <person name="Jiang F."/>
            <person name="Liu H."/>
            <person name="Zhao H."/>
            <person name="Xu D."/>
            <person name="Zhang Y."/>
        </authorList>
    </citation>
    <scope>NUCLEOTIDE SEQUENCE [LARGE SCALE GENOMIC DNA]</scope>
    <source>
        <strain evidence="2">cv. Yunnan</strain>
    </source>
</reference>
<accession>A0ACB9HWH7</accession>